<evidence type="ECO:0000256" key="2">
    <source>
        <dbReference type="PIRSR" id="PIRSR001359-2"/>
    </source>
</evidence>
<sequence>MLKTNFVTMKEALKIAEERGIALGAFEFWSYEVARAIVQAAEELDVPVILQCGGLEINRMGGFEETVETAYMAAKNSTVPVALHLDHATTFEDCNAAINAGFTSVMIDASARPYQENMEITRRVARRAHGAGVTVEGELGRLVGEEGDIIVKGPEAAQTDPQEALQFVTDTGIDALAVSIGTAHGQYTFEPNLNIARLDKIKEVVDLPIVLHGGSGTPMEQVQEAIRHGIRKVNICTDIQVAMGTTYIKTMQTEGFKYSCENLWGPSEAAAKEVVKEKIKAFALM</sequence>
<dbReference type="InterPro" id="IPR050246">
    <property type="entry name" value="Class_II_FBP_aldolase"/>
</dbReference>
<evidence type="ECO:0000256" key="3">
    <source>
        <dbReference type="PIRSR" id="PIRSR001359-3"/>
    </source>
</evidence>
<feature type="binding site" evidence="3">
    <location>
        <position position="138"/>
    </location>
    <ligand>
        <name>Zn(2+)</name>
        <dbReference type="ChEBI" id="CHEBI:29105"/>
        <label>2</label>
    </ligand>
</feature>
<protein>
    <submittedName>
        <fullName evidence="4">Class II fructose-bisphosphate aldolase</fullName>
    </submittedName>
</protein>
<feature type="binding site" evidence="2">
    <location>
        <begin position="213"/>
        <end position="215"/>
    </location>
    <ligand>
        <name>dihydroxyacetone phosphate</name>
        <dbReference type="ChEBI" id="CHEBI:57642"/>
    </ligand>
</feature>
<dbReference type="InterPro" id="IPR013785">
    <property type="entry name" value="Aldolase_TIM"/>
</dbReference>
<name>A0A9D2D1I6_9FIRM</name>
<dbReference type="PANTHER" id="PTHR30304:SF0">
    <property type="entry name" value="D-TAGATOSE-1,6-BISPHOSPHATE ALDOLASE SUBUNIT GATY-RELATED"/>
    <property type="match status" value="1"/>
</dbReference>
<feature type="binding site" evidence="2">
    <location>
        <begin position="234"/>
        <end position="237"/>
    </location>
    <ligand>
        <name>dihydroxyacetone phosphate</name>
        <dbReference type="ChEBI" id="CHEBI:57642"/>
    </ligand>
</feature>
<feature type="binding site" evidence="3">
    <location>
        <position position="108"/>
    </location>
    <ligand>
        <name>Zn(2+)</name>
        <dbReference type="ChEBI" id="CHEBI:29105"/>
        <label>2</label>
    </ligand>
</feature>
<dbReference type="PIRSF" id="PIRSF001359">
    <property type="entry name" value="F_bP_aldolase_II"/>
    <property type="match status" value="1"/>
</dbReference>
<feature type="binding site" evidence="2">
    <location>
        <position position="185"/>
    </location>
    <ligand>
        <name>dihydroxyacetone phosphate</name>
        <dbReference type="ChEBI" id="CHEBI:57642"/>
    </ligand>
</feature>
<reference evidence="4" key="1">
    <citation type="journal article" date="2021" name="PeerJ">
        <title>Extensive microbial diversity within the chicken gut microbiome revealed by metagenomics and culture.</title>
        <authorList>
            <person name="Gilroy R."/>
            <person name="Ravi A."/>
            <person name="Getino M."/>
            <person name="Pursley I."/>
            <person name="Horton D.L."/>
            <person name="Alikhan N.F."/>
            <person name="Baker D."/>
            <person name="Gharbi K."/>
            <person name="Hall N."/>
            <person name="Watson M."/>
            <person name="Adriaenssens E.M."/>
            <person name="Foster-Nyarko E."/>
            <person name="Jarju S."/>
            <person name="Secka A."/>
            <person name="Antonio M."/>
            <person name="Oren A."/>
            <person name="Chaudhuri R.R."/>
            <person name="La Ragione R."/>
            <person name="Hildebrand F."/>
            <person name="Pallen M.J."/>
        </authorList>
    </citation>
    <scope>NUCLEOTIDE SEQUENCE</scope>
    <source>
        <strain evidence="4">CHK192-9172</strain>
    </source>
</reference>
<comment type="caution">
    <text evidence="4">The sequence shown here is derived from an EMBL/GenBank/DDBJ whole genome shotgun (WGS) entry which is preliminary data.</text>
</comment>
<reference evidence="4" key="2">
    <citation type="submission" date="2021-04" db="EMBL/GenBank/DDBJ databases">
        <authorList>
            <person name="Gilroy R."/>
        </authorList>
    </citation>
    <scope>NUCLEOTIDE SEQUENCE</scope>
    <source>
        <strain evidence="4">CHK192-9172</strain>
    </source>
</reference>
<keyword evidence="3" id="KW-0862">Zinc</keyword>
<evidence type="ECO:0000256" key="1">
    <source>
        <dbReference type="PIRSR" id="PIRSR001359-1"/>
    </source>
</evidence>
<dbReference type="CDD" id="cd00947">
    <property type="entry name" value="TBP_aldolase_IIB"/>
    <property type="match status" value="1"/>
</dbReference>
<feature type="binding site" evidence="3">
    <location>
        <position position="87"/>
    </location>
    <ligand>
        <name>Zn(2+)</name>
        <dbReference type="ChEBI" id="CHEBI:29105"/>
        <label>1</label>
        <note>catalytic</note>
    </ligand>
</feature>
<dbReference type="Pfam" id="PF01116">
    <property type="entry name" value="F_bP_aldolase"/>
    <property type="match status" value="1"/>
</dbReference>
<dbReference type="Proteomes" id="UP000824024">
    <property type="component" value="Unassembled WGS sequence"/>
</dbReference>
<evidence type="ECO:0000313" key="4">
    <source>
        <dbReference type="EMBL" id="HIZ06795.1"/>
    </source>
</evidence>
<organism evidence="4 5">
    <name type="scientific">Candidatus Eubacterium avistercoris</name>
    <dbReference type="NCBI Taxonomy" id="2838567"/>
    <lineage>
        <taxon>Bacteria</taxon>
        <taxon>Bacillati</taxon>
        <taxon>Bacillota</taxon>
        <taxon>Clostridia</taxon>
        <taxon>Eubacteriales</taxon>
        <taxon>Eubacteriaceae</taxon>
        <taxon>Eubacterium</taxon>
    </lineage>
</organism>
<dbReference type="SUPFAM" id="SSF51569">
    <property type="entry name" value="Aldolase"/>
    <property type="match status" value="1"/>
</dbReference>
<accession>A0A9D2D1I6</accession>
<comment type="cofactor">
    <cofactor evidence="3">
        <name>Zn(2+)</name>
        <dbReference type="ChEBI" id="CHEBI:29105"/>
    </cofactor>
    <text evidence="3">Binds 2 Zn(2+) ions per subunit. One is catalytic and the other provides a structural contribution.</text>
</comment>
<dbReference type="NCBIfam" id="TIGR00167">
    <property type="entry name" value="cbbA"/>
    <property type="match status" value="1"/>
</dbReference>
<gene>
    <name evidence="4" type="ORF">IAA08_02530</name>
</gene>
<dbReference type="EMBL" id="DXCH01000067">
    <property type="protein sequence ID" value="HIZ06795.1"/>
    <property type="molecule type" value="Genomic_DNA"/>
</dbReference>
<dbReference type="Gene3D" id="3.20.20.70">
    <property type="entry name" value="Aldolase class I"/>
    <property type="match status" value="1"/>
</dbReference>
<feature type="binding site" evidence="3">
    <location>
        <position position="184"/>
    </location>
    <ligand>
        <name>Zn(2+)</name>
        <dbReference type="ChEBI" id="CHEBI:29105"/>
        <label>1</label>
        <note>catalytic</note>
    </ligand>
</feature>
<proteinExistence type="predicted"/>
<feature type="binding site" evidence="3">
    <location>
        <position position="212"/>
    </location>
    <ligand>
        <name>Zn(2+)</name>
        <dbReference type="ChEBI" id="CHEBI:29105"/>
        <label>1</label>
        <note>catalytic</note>
    </ligand>
</feature>
<keyword evidence="3" id="KW-0479">Metal-binding</keyword>
<dbReference type="AlphaFoldDB" id="A0A9D2D1I6"/>
<feature type="active site" description="Proton donor" evidence="1">
    <location>
        <position position="86"/>
    </location>
</feature>
<dbReference type="PANTHER" id="PTHR30304">
    <property type="entry name" value="D-TAGATOSE-1,6-BISPHOSPHATE ALDOLASE"/>
    <property type="match status" value="1"/>
</dbReference>
<dbReference type="GO" id="GO:0008270">
    <property type="term" value="F:zinc ion binding"/>
    <property type="evidence" value="ECO:0007669"/>
    <property type="project" value="InterPro"/>
</dbReference>
<dbReference type="InterPro" id="IPR000771">
    <property type="entry name" value="FBA_II"/>
</dbReference>
<dbReference type="GO" id="GO:0005975">
    <property type="term" value="P:carbohydrate metabolic process"/>
    <property type="evidence" value="ECO:0007669"/>
    <property type="project" value="InterPro"/>
</dbReference>
<evidence type="ECO:0000313" key="5">
    <source>
        <dbReference type="Proteomes" id="UP000824024"/>
    </source>
</evidence>
<dbReference type="GO" id="GO:0016832">
    <property type="term" value="F:aldehyde-lyase activity"/>
    <property type="evidence" value="ECO:0007669"/>
    <property type="project" value="InterPro"/>
</dbReference>